<dbReference type="AlphaFoldDB" id="A0A7W6DFQ2"/>
<dbReference type="Gene3D" id="2.60.120.10">
    <property type="entry name" value="Jelly Rolls"/>
    <property type="match status" value="1"/>
</dbReference>
<name>A0A7W6DFQ2_9HYPH</name>
<dbReference type="InterPro" id="IPR014710">
    <property type="entry name" value="RmlC-like_jellyroll"/>
</dbReference>
<dbReference type="PANTHER" id="PTHR37943">
    <property type="entry name" value="PROTEIN VES"/>
    <property type="match status" value="1"/>
</dbReference>
<dbReference type="InterPro" id="IPR010282">
    <property type="entry name" value="Uncharacterised_HutD/Ves"/>
</dbReference>
<evidence type="ECO:0000313" key="2">
    <source>
        <dbReference type="Proteomes" id="UP000574761"/>
    </source>
</evidence>
<evidence type="ECO:0000313" key="1">
    <source>
        <dbReference type="EMBL" id="MBB3978119.1"/>
    </source>
</evidence>
<reference evidence="1 2" key="1">
    <citation type="submission" date="2020-08" db="EMBL/GenBank/DDBJ databases">
        <title>Genomic Encyclopedia of Type Strains, Phase IV (KMG-IV): sequencing the most valuable type-strain genomes for metagenomic binning, comparative biology and taxonomic classification.</title>
        <authorList>
            <person name="Goeker M."/>
        </authorList>
    </citation>
    <scope>NUCLEOTIDE SEQUENCE [LARGE SCALE GENOMIC DNA]</scope>
    <source>
        <strain evidence="1 2">DSM 100211</strain>
    </source>
</reference>
<gene>
    <name evidence="1" type="ORF">GGQ64_003333</name>
</gene>
<accession>A0A7W6DFQ2</accession>
<sequence>MRQPEPKILASARHRRMPWKNGGGETVEVAVFPEDSDLAGFGWRVSMATVASDGPFSLFPGIDRTLALLSGQGMELEIEGMGRHLLVPESTPLPFPADAQTSARLTGGAITDLNVMTRRGLFRHTLRRIRPGSGPKLDTVHDWTLVLALADLAIVAAGTPFRLGTLDVLLMEGRREAVIDCPGGDAYLIGIDRV</sequence>
<dbReference type="PANTHER" id="PTHR37943:SF1">
    <property type="entry name" value="PROTEIN VES"/>
    <property type="match status" value="1"/>
</dbReference>
<dbReference type="SUPFAM" id="SSF51182">
    <property type="entry name" value="RmlC-like cupins"/>
    <property type="match status" value="1"/>
</dbReference>
<dbReference type="InterPro" id="IPR011051">
    <property type="entry name" value="RmlC_Cupin_sf"/>
</dbReference>
<proteinExistence type="predicted"/>
<dbReference type="CDD" id="cd20293">
    <property type="entry name" value="cupin_HutD_N"/>
    <property type="match status" value="1"/>
</dbReference>
<dbReference type="RefSeq" id="WP_246422697.1">
    <property type="nucleotide sequence ID" value="NZ_JACIEE010000006.1"/>
</dbReference>
<dbReference type="Proteomes" id="UP000574761">
    <property type="component" value="Unassembled WGS sequence"/>
</dbReference>
<keyword evidence="2" id="KW-1185">Reference proteome</keyword>
<protein>
    <recommendedName>
        <fullName evidence="3">HutD family protein</fullName>
    </recommendedName>
</protein>
<evidence type="ECO:0008006" key="3">
    <source>
        <dbReference type="Google" id="ProtNLM"/>
    </source>
</evidence>
<comment type="caution">
    <text evidence="1">The sequence shown here is derived from an EMBL/GenBank/DDBJ whole genome shotgun (WGS) entry which is preliminary data.</text>
</comment>
<dbReference type="EMBL" id="JACIEE010000006">
    <property type="protein sequence ID" value="MBB3978119.1"/>
    <property type="molecule type" value="Genomic_DNA"/>
</dbReference>
<dbReference type="Pfam" id="PF05962">
    <property type="entry name" value="HutD"/>
    <property type="match status" value="1"/>
</dbReference>
<organism evidence="1 2">
    <name type="scientific">Mycoplana azooxidifex</name>
    <dbReference type="NCBI Taxonomy" id="1636188"/>
    <lineage>
        <taxon>Bacteria</taxon>
        <taxon>Pseudomonadati</taxon>
        <taxon>Pseudomonadota</taxon>
        <taxon>Alphaproteobacteria</taxon>
        <taxon>Hyphomicrobiales</taxon>
        <taxon>Rhizobiaceae</taxon>
        <taxon>Mycoplana</taxon>
    </lineage>
</organism>